<dbReference type="InterPro" id="IPR032403">
    <property type="entry name" value="Exo84_C"/>
</dbReference>
<reference evidence="5 6" key="1">
    <citation type="submission" date="2017-09" db="EMBL/GenBank/DDBJ databases">
        <title>WGS assembly of Aquilegia coerulea Goldsmith.</title>
        <authorList>
            <person name="Hodges S."/>
            <person name="Kramer E."/>
            <person name="Nordborg M."/>
            <person name="Tomkins J."/>
            <person name="Borevitz J."/>
            <person name="Derieg N."/>
            <person name="Yan J."/>
            <person name="Mihaltcheva S."/>
            <person name="Hayes R.D."/>
            <person name="Rokhsar D."/>
        </authorList>
    </citation>
    <scope>NUCLEOTIDE SEQUENCE [LARGE SCALE GENOMIC DNA]</scope>
    <source>
        <strain evidence="6">cv. Goldsmith</strain>
    </source>
</reference>
<dbReference type="Proteomes" id="UP000230069">
    <property type="component" value="Unassembled WGS sequence"/>
</dbReference>
<evidence type="ECO:0000313" key="6">
    <source>
        <dbReference type="Proteomes" id="UP000230069"/>
    </source>
</evidence>
<dbReference type="Pfam" id="PF16528">
    <property type="entry name" value="Exo84_C"/>
    <property type="match status" value="1"/>
</dbReference>
<proteinExistence type="inferred from homology"/>
<dbReference type="STRING" id="218851.A0A2G5DPR8"/>
<dbReference type="GO" id="GO:0008104">
    <property type="term" value="P:intracellular protein localization"/>
    <property type="evidence" value="ECO:0007669"/>
    <property type="project" value="TreeGrafter"/>
</dbReference>
<evidence type="ECO:0000259" key="4">
    <source>
        <dbReference type="Pfam" id="PF16528"/>
    </source>
</evidence>
<dbReference type="GO" id="GO:0000145">
    <property type="term" value="C:exocyst"/>
    <property type="evidence" value="ECO:0007669"/>
    <property type="project" value="InterPro"/>
</dbReference>
<dbReference type="InterPro" id="IPR033961">
    <property type="entry name" value="Exo84"/>
</dbReference>
<evidence type="ECO:0000256" key="1">
    <source>
        <dbReference type="ARBA" id="ARBA00007210"/>
    </source>
</evidence>
<sequence>MESSRRRTRFRFRDSTDLETASDDSSLVSSAGDDESKIESLTAKGIKRLCSELLELKKASEEDFHRSVYLNYSTFVGIFQQVGGIENELERLRQHVSTQSFLVKNLIDGTYLEILSKESIDSIIEESLDGEQSPLDNLEVHADAVLEALDTLLSEHRLEEALIILEMEDIKLKMIHLEDNPLPRFLSAYESSISERKSRLAYQYARLADHPRVAAPEFQKALSGLCRLNDSHCATQLLLKYYRSRLENGVHDLRSSNPYLHRTYFGELAKFVFSVISQAARSFVLLYGEKSPYASELIQWVCEETEVFVCYFNKYIISISDVDGGLATAVEAAQYAILFCSILETQRIVLRPFLVKLIRPSMEEVLKLHINHYKKVIGLFTASDDWSLGKYLIQGILKEEASPMVIGHSMEYCHLTNSGRKFVTLLQAIMKEVFPLVILQMETSIFDGLLELFKEYIDNLERTIQSRAFVVDGNDGRIVQLSILANALALVHIVSITGRSIFKDLKNSGCQLIADIVAESFYEELDNWLFSIQDVVNRLRYQFKQHVIHRVMSPEGGPLFSAEIYCVDQGDSKAFNDLRPSVAFQVLFLELRHLEKVGKDIFINVNLLMEELLRELMEVLFEWLENNQDFWQTIDEKSNFQQTYCFEQFVLDMQFLVEITRFGGYCSSNLVDASLSLISRAAAFLSAGLNPNRDVIADEWATNRATEAIQKLLDTENAEFTHNRGDMANFGKEPIRHQSTHASDSMEDANSFVEDFLEVDDLIALNASETAITMLREIPEEDVPSSKEEPVFEGDVLDDGGVPGSIDWSLRSGEGTEIAYISNCAIKVLSKIEKREEPAMGSPADIDIGSDKNEHKKVFVEKGDRSFYDDLESVADELVGNVDAGAGTESLVVELSDHSPEDSEKVQDQYVDTYQQEAADIN</sequence>
<dbReference type="Pfam" id="PF08700">
    <property type="entry name" value="VPS51_Exo84_N"/>
    <property type="match status" value="1"/>
</dbReference>
<dbReference type="InParanoid" id="A0A2G5DPR8"/>
<dbReference type="PANTHER" id="PTHR21426:SF13">
    <property type="entry name" value="OS08G0566700 PROTEIN"/>
    <property type="match status" value="1"/>
</dbReference>
<evidence type="ECO:0000313" key="5">
    <source>
        <dbReference type="EMBL" id="PIA45489.1"/>
    </source>
</evidence>
<accession>A0A2G5DPR8</accession>
<keyword evidence="6" id="KW-1185">Reference proteome</keyword>
<dbReference type="PANTHER" id="PTHR21426">
    <property type="entry name" value="EXOCYST COMPLEX COMPONENT 8"/>
    <property type="match status" value="1"/>
</dbReference>
<comment type="similarity">
    <text evidence="1">Belongs to the EXO84 family.</text>
</comment>
<dbReference type="SUPFAM" id="SSF74788">
    <property type="entry name" value="Cullin repeat-like"/>
    <property type="match status" value="1"/>
</dbReference>
<dbReference type="EMBL" id="KZ305034">
    <property type="protein sequence ID" value="PIA45489.1"/>
    <property type="molecule type" value="Genomic_DNA"/>
</dbReference>
<dbReference type="GO" id="GO:0006893">
    <property type="term" value="P:Golgi to plasma membrane transport"/>
    <property type="evidence" value="ECO:0007669"/>
    <property type="project" value="TreeGrafter"/>
</dbReference>
<dbReference type="GO" id="GO:0006887">
    <property type="term" value="P:exocytosis"/>
    <property type="evidence" value="ECO:0007669"/>
    <property type="project" value="UniProtKB-KW"/>
</dbReference>
<name>A0A2G5DPR8_AQUCA</name>
<gene>
    <name evidence="5" type="ORF">AQUCO_01700782v1</name>
</gene>
<protein>
    <recommendedName>
        <fullName evidence="4">Exocyst component Exo84 C-terminal domain-containing protein</fullName>
    </recommendedName>
</protein>
<feature type="domain" description="Exocyst component Exo84 C-terminal" evidence="4">
    <location>
        <begin position="143"/>
        <end position="322"/>
    </location>
</feature>
<dbReference type="OrthoDB" id="642193at2759"/>
<organism evidence="5 6">
    <name type="scientific">Aquilegia coerulea</name>
    <name type="common">Rocky mountain columbine</name>
    <dbReference type="NCBI Taxonomy" id="218851"/>
    <lineage>
        <taxon>Eukaryota</taxon>
        <taxon>Viridiplantae</taxon>
        <taxon>Streptophyta</taxon>
        <taxon>Embryophyta</taxon>
        <taxon>Tracheophyta</taxon>
        <taxon>Spermatophyta</taxon>
        <taxon>Magnoliopsida</taxon>
        <taxon>Ranunculales</taxon>
        <taxon>Ranunculaceae</taxon>
        <taxon>Thalictroideae</taxon>
        <taxon>Aquilegia</taxon>
    </lineage>
</organism>
<dbReference type="InterPro" id="IPR016159">
    <property type="entry name" value="Cullin_repeat-like_dom_sf"/>
</dbReference>
<keyword evidence="3" id="KW-0268">Exocytosis</keyword>
<evidence type="ECO:0000256" key="3">
    <source>
        <dbReference type="ARBA" id="ARBA00022483"/>
    </source>
</evidence>
<keyword evidence="2" id="KW-0813">Transport</keyword>
<evidence type="ECO:0000256" key="2">
    <source>
        <dbReference type="ARBA" id="ARBA00022448"/>
    </source>
</evidence>
<dbReference type="AlphaFoldDB" id="A0A2G5DPR8"/>